<keyword evidence="3" id="KW-1185">Reference proteome</keyword>
<comment type="caution">
    <text evidence="2">The sequence shown here is derived from an EMBL/GenBank/DDBJ whole genome shotgun (WGS) entry which is preliminary data.</text>
</comment>
<dbReference type="AlphaFoldDB" id="A0AAJ0MLS5"/>
<dbReference type="GeneID" id="87878045"/>
<evidence type="ECO:0000313" key="2">
    <source>
        <dbReference type="EMBL" id="KAK3484922.1"/>
    </source>
</evidence>
<feature type="compositionally biased region" description="Polar residues" evidence="1">
    <location>
        <begin position="1"/>
        <end position="11"/>
    </location>
</feature>
<feature type="region of interest" description="Disordered" evidence="1">
    <location>
        <begin position="1"/>
        <end position="42"/>
    </location>
</feature>
<reference evidence="2 3" key="1">
    <citation type="journal article" date="2023" name="Mol. Phylogenet. Evol.">
        <title>Genome-scale phylogeny and comparative genomics of the fungal order Sordariales.</title>
        <authorList>
            <person name="Hensen N."/>
            <person name="Bonometti L."/>
            <person name="Westerberg I."/>
            <person name="Brannstrom I.O."/>
            <person name="Guillou S."/>
            <person name="Cros-Aarteil S."/>
            <person name="Calhoun S."/>
            <person name="Haridas S."/>
            <person name="Kuo A."/>
            <person name="Mondo S."/>
            <person name="Pangilinan J."/>
            <person name="Riley R."/>
            <person name="LaButti K."/>
            <person name="Andreopoulos B."/>
            <person name="Lipzen A."/>
            <person name="Chen C."/>
            <person name="Yan M."/>
            <person name="Daum C."/>
            <person name="Ng V."/>
            <person name="Clum A."/>
            <person name="Steindorff A."/>
            <person name="Ohm R.A."/>
            <person name="Martin F."/>
            <person name="Silar P."/>
            <person name="Natvig D.O."/>
            <person name="Lalanne C."/>
            <person name="Gautier V."/>
            <person name="Ament-Velasquez S.L."/>
            <person name="Kruys A."/>
            <person name="Hutchinson M.I."/>
            <person name="Powell A.J."/>
            <person name="Barry K."/>
            <person name="Miller A.N."/>
            <person name="Grigoriev I.V."/>
            <person name="Debuchy R."/>
            <person name="Gladieux P."/>
            <person name="Hiltunen Thoren M."/>
            <person name="Johannesson H."/>
        </authorList>
    </citation>
    <scope>NUCLEOTIDE SEQUENCE [LARGE SCALE GENOMIC DNA]</scope>
    <source>
        <strain evidence="2 3">FGSC 10403</strain>
    </source>
</reference>
<gene>
    <name evidence="2" type="ORF">B0T23DRAFT_433223</name>
</gene>
<evidence type="ECO:0000313" key="3">
    <source>
        <dbReference type="Proteomes" id="UP001285908"/>
    </source>
</evidence>
<dbReference type="RefSeq" id="XP_062687948.1">
    <property type="nucleotide sequence ID" value="XM_062840423.1"/>
</dbReference>
<accession>A0AAJ0MLS5</accession>
<evidence type="ECO:0000256" key="1">
    <source>
        <dbReference type="SAM" id="MobiDB-lite"/>
    </source>
</evidence>
<organism evidence="2 3">
    <name type="scientific">Neurospora hispaniola</name>
    <dbReference type="NCBI Taxonomy" id="588809"/>
    <lineage>
        <taxon>Eukaryota</taxon>
        <taxon>Fungi</taxon>
        <taxon>Dikarya</taxon>
        <taxon>Ascomycota</taxon>
        <taxon>Pezizomycotina</taxon>
        <taxon>Sordariomycetes</taxon>
        <taxon>Sordariomycetidae</taxon>
        <taxon>Sordariales</taxon>
        <taxon>Sordariaceae</taxon>
        <taxon>Neurospora</taxon>
    </lineage>
</organism>
<dbReference type="Proteomes" id="UP001285908">
    <property type="component" value="Unassembled WGS sequence"/>
</dbReference>
<protein>
    <submittedName>
        <fullName evidence="2">Uncharacterized protein</fullName>
    </submittedName>
</protein>
<dbReference type="EMBL" id="JAULSX010000012">
    <property type="protein sequence ID" value="KAK3484922.1"/>
    <property type="molecule type" value="Genomic_DNA"/>
</dbReference>
<name>A0AAJ0MLS5_9PEZI</name>
<sequence length="86" mass="9134">MSSVQFRTLGTPTGALQGSQQLQSPPPGVCAPPQISAASPKNAVPYPTLVRSTQSFSPSTAPADFYESYTDPAILPSWLQQQQKQA</sequence>
<proteinExistence type="predicted"/>